<evidence type="ECO:0000313" key="1">
    <source>
        <dbReference type="EMBL" id="GBO26933.1"/>
    </source>
</evidence>
<name>A0A4Y2VNJ2_ARAVE</name>
<sequence>MLQREIPNTSIKMATVQQKARLWFPRKQINCKSQRCFRLEYRKCQFPRKNSIKRWYEQYLKATGNAHYRKGAGRPSASDEVLERVRESLTSSYQLFILTAHTNA</sequence>
<proteinExistence type="predicted"/>
<dbReference type="Proteomes" id="UP000499080">
    <property type="component" value="Unassembled WGS sequence"/>
</dbReference>
<organism evidence="1 2">
    <name type="scientific">Araneus ventricosus</name>
    <name type="common">Orbweaver spider</name>
    <name type="synonym">Epeira ventricosa</name>
    <dbReference type="NCBI Taxonomy" id="182803"/>
    <lineage>
        <taxon>Eukaryota</taxon>
        <taxon>Metazoa</taxon>
        <taxon>Ecdysozoa</taxon>
        <taxon>Arthropoda</taxon>
        <taxon>Chelicerata</taxon>
        <taxon>Arachnida</taxon>
        <taxon>Araneae</taxon>
        <taxon>Araneomorphae</taxon>
        <taxon>Entelegynae</taxon>
        <taxon>Araneoidea</taxon>
        <taxon>Araneidae</taxon>
        <taxon>Araneus</taxon>
    </lineage>
</organism>
<reference evidence="1 2" key="1">
    <citation type="journal article" date="2019" name="Sci. Rep.">
        <title>Orb-weaving spider Araneus ventricosus genome elucidates the spidroin gene catalogue.</title>
        <authorList>
            <person name="Kono N."/>
            <person name="Nakamura H."/>
            <person name="Ohtoshi R."/>
            <person name="Moran D.A.P."/>
            <person name="Shinohara A."/>
            <person name="Yoshida Y."/>
            <person name="Fujiwara M."/>
            <person name="Mori M."/>
            <person name="Tomita M."/>
            <person name="Arakawa K."/>
        </authorList>
    </citation>
    <scope>NUCLEOTIDE SEQUENCE [LARGE SCALE GENOMIC DNA]</scope>
</reference>
<keyword evidence="2" id="KW-1185">Reference proteome</keyword>
<evidence type="ECO:0000313" key="2">
    <source>
        <dbReference type="Proteomes" id="UP000499080"/>
    </source>
</evidence>
<protein>
    <recommendedName>
        <fullName evidence="3">DUF4817 domain-containing protein</fullName>
    </recommendedName>
</protein>
<comment type="caution">
    <text evidence="1">The sequence shown here is derived from an EMBL/GenBank/DDBJ whole genome shotgun (WGS) entry which is preliminary data.</text>
</comment>
<evidence type="ECO:0008006" key="3">
    <source>
        <dbReference type="Google" id="ProtNLM"/>
    </source>
</evidence>
<dbReference type="AlphaFoldDB" id="A0A4Y2VNJ2"/>
<accession>A0A4Y2VNJ2</accession>
<gene>
    <name evidence="1" type="ORF">AVEN_242623_1</name>
</gene>
<dbReference type="OrthoDB" id="6460236at2759"/>
<dbReference type="EMBL" id="BGPR01049929">
    <property type="protein sequence ID" value="GBO26933.1"/>
    <property type="molecule type" value="Genomic_DNA"/>
</dbReference>